<name>A0A3B1J7G8_ASTMX</name>
<evidence type="ECO:0000313" key="2">
    <source>
        <dbReference type="Proteomes" id="UP000018467"/>
    </source>
</evidence>
<reference evidence="1" key="3">
    <citation type="submission" date="2025-08" db="UniProtKB">
        <authorList>
            <consortium name="Ensembl"/>
        </authorList>
    </citation>
    <scope>IDENTIFICATION</scope>
</reference>
<dbReference type="AlphaFoldDB" id="A0A3B1J7G8"/>
<protein>
    <submittedName>
        <fullName evidence="1">Uncharacterized protein</fullName>
    </submittedName>
</protein>
<reference evidence="1" key="4">
    <citation type="submission" date="2025-09" db="UniProtKB">
        <authorList>
            <consortium name="Ensembl"/>
        </authorList>
    </citation>
    <scope>IDENTIFICATION</scope>
</reference>
<sequence length="50" mass="6107">MSGVVIGREGVEELRPRMWKNIQDIRRLLKMRTEQPIKWEGEKRTEDRVR</sequence>
<keyword evidence="2" id="KW-1185">Reference proteome</keyword>
<reference evidence="2" key="2">
    <citation type="journal article" date="2014" name="Nat. Commun.">
        <title>The cavefish genome reveals candidate genes for eye loss.</title>
        <authorList>
            <person name="McGaugh S.E."/>
            <person name="Gross J.B."/>
            <person name="Aken B."/>
            <person name="Blin M."/>
            <person name="Borowsky R."/>
            <person name="Chalopin D."/>
            <person name="Hinaux H."/>
            <person name="Jeffery W.R."/>
            <person name="Keene A."/>
            <person name="Ma L."/>
            <person name="Minx P."/>
            <person name="Murphy D."/>
            <person name="O'Quin K.E."/>
            <person name="Retaux S."/>
            <person name="Rohner N."/>
            <person name="Searle S.M."/>
            <person name="Stahl B.A."/>
            <person name="Tabin C."/>
            <person name="Volff J.N."/>
            <person name="Yoshizawa M."/>
            <person name="Warren W.C."/>
        </authorList>
    </citation>
    <scope>NUCLEOTIDE SEQUENCE [LARGE SCALE GENOMIC DNA]</scope>
    <source>
        <strain evidence="2">female</strain>
    </source>
</reference>
<organism evidence="1 2">
    <name type="scientific">Astyanax mexicanus</name>
    <name type="common">Blind cave fish</name>
    <name type="synonym">Astyanax fasciatus mexicanus</name>
    <dbReference type="NCBI Taxonomy" id="7994"/>
    <lineage>
        <taxon>Eukaryota</taxon>
        <taxon>Metazoa</taxon>
        <taxon>Chordata</taxon>
        <taxon>Craniata</taxon>
        <taxon>Vertebrata</taxon>
        <taxon>Euteleostomi</taxon>
        <taxon>Actinopterygii</taxon>
        <taxon>Neopterygii</taxon>
        <taxon>Teleostei</taxon>
        <taxon>Ostariophysi</taxon>
        <taxon>Characiformes</taxon>
        <taxon>Characoidei</taxon>
        <taxon>Acestrorhamphidae</taxon>
        <taxon>Acestrorhamphinae</taxon>
        <taxon>Astyanax</taxon>
    </lineage>
</organism>
<dbReference type="GeneTree" id="ENSGT00940000180935"/>
<evidence type="ECO:0000313" key="1">
    <source>
        <dbReference type="Ensembl" id="ENSAMXP00000038242.1"/>
    </source>
</evidence>
<dbReference type="Bgee" id="ENSAMXG00000036147">
    <property type="expression patterns" value="Expressed in testis and 14 other cell types or tissues"/>
</dbReference>
<reference evidence="2" key="1">
    <citation type="submission" date="2013-03" db="EMBL/GenBank/DDBJ databases">
        <authorList>
            <person name="Jeffery W."/>
            <person name="Warren W."/>
            <person name="Wilson R.K."/>
        </authorList>
    </citation>
    <scope>NUCLEOTIDE SEQUENCE</scope>
    <source>
        <strain evidence="2">female</strain>
    </source>
</reference>
<dbReference type="InParanoid" id="A0A3B1J7G8"/>
<accession>A0A3B1J7G8</accession>
<dbReference type="Ensembl" id="ENSAMXT00000040550.1">
    <property type="protein sequence ID" value="ENSAMXP00000038242.1"/>
    <property type="gene ID" value="ENSAMXG00000036147.1"/>
</dbReference>
<dbReference type="Proteomes" id="UP000018467">
    <property type="component" value="Unassembled WGS sequence"/>
</dbReference>
<proteinExistence type="predicted"/>